<dbReference type="AlphaFoldDB" id="A0A9W9RUX8"/>
<feature type="chain" id="PRO_5040850718" evidence="1">
    <location>
        <begin position="16"/>
        <end position="119"/>
    </location>
</feature>
<keyword evidence="3" id="KW-1185">Reference proteome</keyword>
<proteinExistence type="predicted"/>
<accession>A0A9W9RUX8</accession>
<dbReference type="GeneID" id="81442123"/>
<keyword evidence="1" id="KW-0732">Signal</keyword>
<feature type="signal peptide" evidence="1">
    <location>
        <begin position="1"/>
        <end position="15"/>
    </location>
</feature>
<dbReference type="RefSeq" id="XP_056551944.1">
    <property type="nucleotide sequence ID" value="XM_056702944.1"/>
</dbReference>
<evidence type="ECO:0000256" key="1">
    <source>
        <dbReference type="SAM" id="SignalP"/>
    </source>
</evidence>
<comment type="caution">
    <text evidence="2">The sequence shown here is derived from an EMBL/GenBank/DDBJ whole genome shotgun (WGS) entry which is preliminary data.</text>
</comment>
<dbReference type="EMBL" id="JAPZBS010000008">
    <property type="protein sequence ID" value="KAJ5364318.1"/>
    <property type="molecule type" value="Genomic_DNA"/>
</dbReference>
<organism evidence="2 3">
    <name type="scientific">Penicillium cataractarum</name>
    <dbReference type="NCBI Taxonomy" id="2100454"/>
    <lineage>
        <taxon>Eukaryota</taxon>
        <taxon>Fungi</taxon>
        <taxon>Dikarya</taxon>
        <taxon>Ascomycota</taxon>
        <taxon>Pezizomycotina</taxon>
        <taxon>Eurotiomycetes</taxon>
        <taxon>Eurotiomycetidae</taxon>
        <taxon>Eurotiales</taxon>
        <taxon>Aspergillaceae</taxon>
        <taxon>Penicillium</taxon>
    </lineage>
</organism>
<reference evidence="2" key="2">
    <citation type="journal article" date="2023" name="IMA Fungus">
        <title>Comparative genomic study of the Penicillium genus elucidates a diverse pangenome and 15 lateral gene transfer events.</title>
        <authorList>
            <person name="Petersen C."/>
            <person name="Sorensen T."/>
            <person name="Nielsen M.R."/>
            <person name="Sondergaard T.E."/>
            <person name="Sorensen J.L."/>
            <person name="Fitzpatrick D.A."/>
            <person name="Frisvad J.C."/>
            <person name="Nielsen K.L."/>
        </authorList>
    </citation>
    <scope>NUCLEOTIDE SEQUENCE</scope>
    <source>
        <strain evidence="2">IBT 29864</strain>
    </source>
</reference>
<evidence type="ECO:0000313" key="2">
    <source>
        <dbReference type="EMBL" id="KAJ5364318.1"/>
    </source>
</evidence>
<name>A0A9W9RUX8_9EURO</name>
<sequence length="119" mass="12617">MLFFTTLLFAASTFAALQPGTPCGTNLQCSKNCLDGEYISTAADGFVRNPAATDNNVYVYGACNSVEEAEDFCNKQKGTICANSDQCLITTTKTQEGNAYESFVGCGATPTSTSQYPDC</sequence>
<gene>
    <name evidence="2" type="ORF">N7496_010031</name>
</gene>
<dbReference type="Proteomes" id="UP001147782">
    <property type="component" value="Unassembled WGS sequence"/>
</dbReference>
<protein>
    <submittedName>
        <fullName evidence="2">Uncharacterized protein</fullName>
    </submittedName>
</protein>
<reference evidence="2" key="1">
    <citation type="submission" date="2022-11" db="EMBL/GenBank/DDBJ databases">
        <authorList>
            <person name="Petersen C."/>
        </authorList>
    </citation>
    <scope>NUCLEOTIDE SEQUENCE</scope>
    <source>
        <strain evidence="2">IBT 29864</strain>
    </source>
</reference>
<evidence type="ECO:0000313" key="3">
    <source>
        <dbReference type="Proteomes" id="UP001147782"/>
    </source>
</evidence>